<dbReference type="RefSeq" id="WP_075725084.1">
    <property type="nucleotide sequence ID" value="NZ_CP009245.1"/>
</dbReference>
<dbReference type="STRING" id="1431546.CAQU_03050"/>
<dbReference type="PANTHER" id="PTHR30399">
    <property type="entry name" value="UNCHARACTERIZED PROTEIN YGJP"/>
    <property type="match status" value="1"/>
</dbReference>
<accession>A0A1L7CEG1</accession>
<proteinExistence type="predicted"/>
<evidence type="ECO:0000259" key="1">
    <source>
        <dbReference type="Pfam" id="PF01863"/>
    </source>
</evidence>
<dbReference type="InterPro" id="IPR053136">
    <property type="entry name" value="UTP_pyrophosphatase-like"/>
</dbReference>
<protein>
    <submittedName>
        <fullName evidence="2">Metal-dependent hydrolase</fullName>
    </submittedName>
</protein>
<sequence>MTRPHVTIIRSPRRRKTVSARHVGDTIEVRLPAGLSASEEQRHIDSLVKKLTNRTTSGARASDADLERRAHTLNAQYLESKARCTSIRWVGNQKTRWGSCTTSTGAIRISDRLKKAPDYVIDAVIVHELVHTFHPGGHDAEFYAWADRVPHAERAKGYLQAYAQFLNHGGPAGNLETFTTD</sequence>
<keyword evidence="3" id="KW-1185">Reference proteome</keyword>
<dbReference type="KEGG" id="caqu:CAQU_03050"/>
<dbReference type="InterPro" id="IPR002725">
    <property type="entry name" value="YgjP-like_metallopeptidase"/>
</dbReference>
<dbReference type="Pfam" id="PF01863">
    <property type="entry name" value="YgjP-like"/>
    <property type="match status" value="1"/>
</dbReference>
<organism evidence="2 3">
    <name type="scientific">Corynebacterium aquilae DSM 44791</name>
    <dbReference type="NCBI Taxonomy" id="1431546"/>
    <lineage>
        <taxon>Bacteria</taxon>
        <taxon>Bacillati</taxon>
        <taxon>Actinomycetota</taxon>
        <taxon>Actinomycetes</taxon>
        <taxon>Mycobacteriales</taxon>
        <taxon>Corynebacteriaceae</taxon>
        <taxon>Corynebacterium</taxon>
    </lineage>
</organism>
<name>A0A1L7CEG1_9CORY</name>
<dbReference type="Proteomes" id="UP000185478">
    <property type="component" value="Chromosome"/>
</dbReference>
<evidence type="ECO:0000313" key="2">
    <source>
        <dbReference type="EMBL" id="APT84217.1"/>
    </source>
</evidence>
<reference evidence="2 3" key="1">
    <citation type="submission" date="2014-08" db="EMBL/GenBank/DDBJ databases">
        <title>Complete genome sequence of Corynebacterium aquilae S-613T(T) (=DSM 44791(T)), isolated from the choana of a healthy golden eagle.</title>
        <authorList>
            <person name="Ruckert C."/>
            <person name="Albersmeier A."/>
            <person name="Winkler A."/>
            <person name="Kalinowski J."/>
        </authorList>
    </citation>
    <scope>NUCLEOTIDE SEQUENCE [LARGE SCALE GENOMIC DNA]</scope>
    <source>
        <strain evidence="2 3">S-613</strain>
    </source>
</reference>
<dbReference type="CDD" id="cd07344">
    <property type="entry name" value="M48_yhfN_like"/>
    <property type="match status" value="1"/>
</dbReference>
<dbReference type="OrthoDB" id="9811177at2"/>
<gene>
    <name evidence="2" type="ORF">CAQU_03050</name>
</gene>
<keyword evidence="2" id="KW-0378">Hydrolase</keyword>
<dbReference type="EMBL" id="CP009245">
    <property type="protein sequence ID" value="APT84217.1"/>
    <property type="molecule type" value="Genomic_DNA"/>
</dbReference>
<dbReference type="AlphaFoldDB" id="A0A1L7CEG1"/>
<dbReference type="GO" id="GO:0016787">
    <property type="term" value="F:hydrolase activity"/>
    <property type="evidence" value="ECO:0007669"/>
    <property type="project" value="UniProtKB-KW"/>
</dbReference>
<dbReference type="PANTHER" id="PTHR30399:SF1">
    <property type="entry name" value="UTP PYROPHOSPHATASE"/>
    <property type="match status" value="1"/>
</dbReference>
<dbReference type="Gene3D" id="3.30.2010.10">
    <property type="entry name" value="Metalloproteases ('zincins'), catalytic domain"/>
    <property type="match status" value="1"/>
</dbReference>
<evidence type="ECO:0000313" key="3">
    <source>
        <dbReference type="Proteomes" id="UP000185478"/>
    </source>
</evidence>
<feature type="domain" description="YgjP-like metallopeptidase" evidence="1">
    <location>
        <begin position="66"/>
        <end position="160"/>
    </location>
</feature>